<dbReference type="Pfam" id="PF08983">
    <property type="entry name" value="V1R_C"/>
    <property type="match status" value="1"/>
</dbReference>
<evidence type="ECO:0000313" key="3">
    <source>
        <dbReference type="EMBL" id="KAL0196284.1"/>
    </source>
</evidence>
<proteinExistence type="predicted"/>
<name>A0ABD0RCV3_CIRMR</name>
<dbReference type="SUPFAM" id="SSF81321">
    <property type="entry name" value="Family A G protein-coupled receptor-like"/>
    <property type="match status" value="1"/>
</dbReference>
<dbReference type="AlphaFoldDB" id="A0ABD0RCV3"/>
<protein>
    <recommendedName>
        <fullName evidence="2">Vasopressin V1 receptor C-terminal domain-containing protein</fullName>
    </recommendedName>
</protein>
<reference evidence="3 4" key="1">
    <citation type="submission" date="2024-05" db="EMBL/GenBank/DDBJ databases">
        <title>Genome sequencing and assembly of Indian major carp, Cirrhinus mrigala (Hamilton, 1822).</title>
        <authorList>
            <person name="Mohindra V."/>
            <person name="Chowdhury L.M."/>
            <person name="Lal K."/>
            <person name="Jena J.K."/>
        </authorList>
    </citation>
    <scope>NUCLEOTIDE SEQUENCE [LARGE SCALE GENOMIC DNA]</scope>
    <source>
        <strain evidence="3">CM1030</strain>
        <tissue evidence="3">Blood</tissue>
    </source>
</reference>
<feature type="compositionally biased region" description="Basic and acidic residues" evidence="1">
    <location>
        <begin position="75"/>
        <end position="84"/>
    </location>
</feature>
<dbReference type="Proteomes" id="UP001529510">
    <property type="component" value="Unassembled WGS sequence"/>
</dbReference>
<gene>
    <name evidence="3" type="ORF">M9458_009856</name>
</gene>
<evidence type="ECO:0000313" key="4">
    <source>
        <dbReference type="Proteomes" id="UP001529510"/>
    </source>
</evidence>
<comment type="caution">
    <text evidence="3">The sequence shown here is derived from an EMBL/GenBank/DDBJ whole genome shotgun (WGS) entry which is preliminary data.</text>
</comment>
<feature type="region of interest" description="Disordered" evidence="1">
    <location>
        <begin position="75"/>
        <end position="100"/>
    </location>
</feature>
<dbReference type="InterPro" id="IPR015076">
    <property type="entry name" value="V1R_C"/>
</dbReference>
<feature type="non-terminal residue" evidence="3">
    <location>
        <position position="1"/>
    </location>
</feature>
<dbReference type="EMBL" id="JAMKFB020000004">
    <property type="protein sequence ID" value="KAL0196284.1"/>
    <property type="molecule type" value="Genomic_DNA"/>
</dbReference>
<keyword evidence="4" id="KW-1185">Reference proteome</keyword>
<dbReference type="Gene3D" id="1.20.1070.10">
    <property type="entry name" value="Rhodopsin 7-helix transmembrane proteins"/>
    <property type="match status" value="1"/>
</dbReference>
<dbReference type="SMART" id="SM01164">
    <property type="entry name" value="DUF1856"/>
    <property type="match status" value="1"/>
</dbReference>
<sequence>SENAAVTLSALLASLNSCCNPWIYMLFSGHLLHDFLACFPCWNKPRNTLHKEDSDSSIRRNTLLTKLAAVRTKDGFDPWRDPCNSRKSSQSLGLDYSRKSSQCLQLDCSRKSSQSVPMES</sequence>
<feature type="domain" description="Vasopressin V1 receptor C-terminal" evidence="2">
    <location>
        <begin position="48"/>
        <end position="96"/>
    </location>
</feature>
<evidence type="ECO:0000259" key="2">
    <source>
        <dbReference type="SMART" id="SM01164"/>
    </source>
</evidence>
<organism evidence="3 4">
    <name type="scientific">Cirrhinus mrigala</name>
    <name type="common">Mrigala</name>
    <dbReference type="NCBI Taxonomy" id="683832"/>
    <lineage>
        <taxon>Eukaryota</taxon>
        <taxon>Metazoa</taxon>
        <taxon>Chordata</taxon>
        <taxon>Craniata</taxon>
        <taxon>Vertebrata</taxon>
        <taxon>Euteleostomi</taxon>
        <taxon>Actinopterygii</taxon>
        <taxon>Neopterygii</taxon>
        <taxon>Teleostei</taxon>
        <taxon>Ostariophysi</taxon>
        <taxon>Cypriniformes</taxon>
        <taxon>Cyprinidae</taxon>
        <taxon>Labeoninae</taxon>
        <taxon>Labeonini</taxon>
        <taxon>Cirrhinus</taxon>
    </lineage>
</organism>
<evidence type="ECO:0000256" key="1">
    <source>
        <dbReference type="SAM" id="MobiDB-lite"/>
    </source>
</evidence>
<accession>A0ABD0RCV3</accession>